<accession>A0AAD5US24</accession>
<reference evidence="1" key="1">
    <citation type="submission" date="2022-07" db="EMBL/GenBank/DDBJ databases">
        <title>Genome Sequence of Physisporinus lineatus.</title>
        <authorList>
            <person name="Buettner E."/>
        </authorList>
    </citation>
    <scope>NUCLEOTIDE SEQUENCE</scope>
    <source>
        <strain evidence="1">VT162</strain>
    </source>
</reference>
<dbReference type="Proteomes" id="UP001212997">
    <property type="component" value="Unassembled WGS sequence"/>
</dbReference>
<gene>
    <name evidence="1" type="ORF">NLI96_g11330</name>
</gene>
<evidence type="ECO:0000313" key="1">
    <source>
        <dbReference type="EMBL" id="KAJ3476189.1"/>
    </source>
</evidence>
<evidence type="ECO:0000313" key="2">
    <source>
        <dbReference type="Proteomes" id="UP001212997"/>
    </source>
</evidence>
<protein>
    <recommendedName>
        <fullName evidence="3">F-box domain-containing protein</fullName>
    </recommendedName>
</protein>
<keyword evidence="2" id="KW-1185">Reference proteome</keyword>
<name>A0AAD5US24_9APHY</name>
<proteinExistence type="predicted"/>
<evidence type="ECO:0008006" key="3">
    <source>
        <dbReference type="Google" id="ProtNLM"/>
    </source>
</evidence>
<comment type="caution">
    <text evidence="1">The sequence shown here is derived from an EMBL/GenBank/DDBJ whole genome shotgun (WGS) entry which is preliminary data.</text>
</comment>
<organism evidence="1 2">
    <name type="scientific">Meripilus lineatus</name>
    <dbReference type="NCBI Taxonomy" id="2056292"/>
    <lineage>
        <taxon>Eukaryota</taxon>
        <taxon>Fungi</taxon>
        <taxon>Dikarya</taxon>
        <taxon>Basidiomycota</taxon>
        <taxon>Agaricomycotina</taxon>
        <taxon>Agaricomycetes</taxon>
        <taxon>Polyporales</taxon>
        <taxon>Meripilaceae</taxon>
        <taxon>Meripilus</taxon>
    </lineage>
</organism>
<dbReference type="EMBL" id="JANAWD010000740">
    <property type="protein sequence ID" value="KAJ3476189.1"/>
    <property type="molecule type" value="Genomic_DNA"/>
</dbReference>
<dbReference type="AlphaFoldDB" id="A0AAD5US24"/>
<sequence length="268" mass="30084">MAAGAVALETPEPVTDVVTLPLPNRTLELPPEVWERAIGWIPFYRDAAWGFGSPSSRATLVACTLVCRSWLHKSQRLLFPTVVLTDANKAKSFLAALKTLPSLGEYVVTLHIGPLKQDSDGTSKPPNSCSWIYPLLNILPPLLPGVFELNFQNLPPMHKSFFALAPQFKSVTSLFLEGLASQSFSEIIRLVNKFPHLQRLRLNKCQWRQPAHFYSGIKHRLQKIEIWTDDNCKMNVPKWLSASYSTSALTRLYIEAVYKYSASSQNGN</sequence>